<dbReference type="InterPro" id="IPR029063">
    <property type="entry name" value="SAM-dependent_MTases_sf"/>
</dbReference>
<comment type="caution">
    <text evidence="2">The sequence shown here is derived from an EMBL/GenBank/DDBJ whole genome shotgun (WGS) entry which is preliminary data.</text>
</comment>
<dbReference type="VEuPathDB" id="TriTrypDB:ECC02_005884"/>
<dbReference type="Proteomes" id="UP000583944">
    <property type="component" value="Unassembled WGS sequence"/>
</dbReference>
<keyword evidence="1" id="KW-0812">Transmembrane</keyword>
<gene>
    <name evidence="2" type="ORF">ECC02_005884</name>
</gene>
<accession>A0A7J6Y4L2</accession>
<evidence type="ECO:0000313" key="3">
    <source>
        <dbReference type="Proteomes" id="UP000583944"/>
    </source>
</evidence>
<feature type="transmembrane region" description="Helical" evidence="1">
    <location>
        <begin position="7"/>
        <end position="26"/>
    </location>
</feature>
<dbReference type="AlphaFoldDB" id="A0A7J6Y4L2"/>
<protein>
    <submittedName>
        <fullName evidence="2">Uncharacterized protein</fullName>
    </submittedName>
</protein>
<organism evidence="2 3">
    <name type="scientific">Trypanosoma cruzi</name>
    <dbReference type="NCBI Taxonomy" id="5693"/>
    <lineage>
        <taxon>Eukaryota</taxon>
        <taxon>Discoba</taxon>
        <taxon>Euglenozoa</taxon>
        <taxon>Kinetoplastea</taxon>
        <taxon>Metakinetoplastina</taxon>
        <taxon>Trypanosomatida</taxon>
        <taxon>Trypanosomatidae</taxon>
        <taxon>Trypanosoma</taxon>
        <taxon>Schizotrypanum</taxon>
    </lineage>
</organism>
<dbReference type="VEuPathDB" id="TriTrypDB:BCY84_14379"/>
<dbReference type="SUPFAM" id="SSF53335">
    <property type="entry name" value="S-adenosyl-L-methionine-dependent methyltransferases"/>
    <property type="match status" value="1"/>
</dbReference>
<dbReference type="Gene3D" id="3.40.50.150">
    <property type="entry name" value="Vaccinia Virus protein VP39"/>
    <property type="match status" value="1"/>
</dbReference>
<sequence length="535" mass="60943">MYCQKLCECFLFYFIYLFIYFFFVFWREGERGSASVFCAVAFLYLFARAVRGRNMIPRERRVSCLGRDMRLKFCWLLLLIIVFYVLTFEFVLFLPPVAPRARLVPWRSFDSLAMAPRKKRDTAMYHHFPVPLSFTTSLDSSIETLDRQWCAAVRMVLRRANAVYCSHGAFPQCVVGRACSTLTDKKTDVNASEVALRKEYDNAKGGVANPWIIVKHKGISPINLLHQGNALLSALGLAHLVIRIERDIHACRLPSPDAILAACKTSNATNPNELAERAVLVEFSTGNANLLFTFCPPDPLRRLRCYGVEKDPILSSDANSYQKHISIENGDVSPLRDGSATHVLLNGILHVLPIEESCALIREGLRLLMPKGILLVVMLSVGTSRSRPTGYHPFFFNDTAVKPNALNTSYASTTLRCCSTITKDDYNQLVEKVEFLWHAPEFIFYTPDFKRTGVYAVRLTRSKKMMPPLPGKERRTATPEEEEPALYKDICTNPRELSRVKDAQALWRERLIEMQSAGFGKKLRRGYDVWVRKRV</sequence>
<proteinExistence type="predicted"/>
<reference evidence="2 3" key="1">
    <citation type="journal article" date="2019" name="Genome Biol. Evol.">
        <title>Nanopore Sequencing Significantly Improves Genome Assembly of the Protozoan Parasite Trypanosoma cruzi.</title>
        <authorList>
            <person name="Diaz-Viraque F."/>
            <person name="Pita S."/>
            <person name="Greif G."/>
            <person name="de Souza R.C.M."/>
            <person name="Iraola G."/>
            <person name="Robello C."/>
        </authorList>
    </citation>
    <scope>NUCLEOTIDE SEQUENCE [LARGE SCALE GENOMIC DNA]</scope>
    <source>
        <strain evidence="2 3">Berenice</strain>
    </source>
</reference>
<keyword evidence="1" id="KW-0472">Membrane</keyword>
<name>A0A7J6Y4L2_TRYCR</name>
<keyword evidence="1" id="KW-1133">Transmembrane helix</keyword>
<dbReference type="EMBL" id="JABDHM010000042">
    <property type="protein sequence ID" value="KAF5221018.1"/>
    <property type="molecule type" value="Genomic_DNA"/>
</dbReference>
<evidence type="ECO:0000256" key="1">
    <source>
        <dbReference type="SAM" id="Phobius"/>
    </source>
</evidence>
<feature type="transmembrane region" description="Helical" evidence="1">
    <location>
        <begin position="32"/>
        <end position="50"/>
    </location>
</feature>
<feature type="transmembrane region" description="Helical" evidence="1">
    <location>
        <begin position="71"/>
        <end position="94"/>
    </location>
</feature>
<evidence type="ECO:0000313" key="2">
    <source>
        <dbReference type="EMBL" id="KAF5221018.1"/>
    </source>
</evidence>